<reference evidence="7" key="1">
    <citation type="submission" date="2023-08" db="EMBL/GenBank/DDBJ databases">
        <authorList>
            <person name="Audoor S."/>
            <person name="Bilcke G."/>
        </authorList>
    </citation>
    <scope>NUCLEOTIDE SEQUENCE</scope>
</reference>
<keyword evidence="8" id="KW-1185">Reference proteome</keyword>
<dbReference type="Gene3D" id="4.10.1000.10">
    <property type="entry name" value="Zinc finger, CCCH-type"/>
    <property type="match status" value="1"/>
</dbReference>
<dbReference type="InterPro" id="IPR000504">
    <property type="entry name" value="RRM_dom"/>
</dbReference>
<dbReference type="GO" id="GO:0003723">
    <property type="term" value="F:RNA binding"/>
    <property type="evidence" value="ECO:0007669"/>
    <property type="project" value="InterPro"/>
</dbReference>
<dbReference type="SMART" id="SM00360">
    <property type="entry name" value="RRM"/>
    <property type="match status" value="4"/>
</dbReference>
<gene>
    <name evidence="7" type="ORF">CYCCA115_LOCUS7368</name>
</gene>
<feature type="coiled-coil region" evidence="5">
    <location>
        <begin position="1017"/>
        <end position="1058"/>
    </location>
</feature>
<evidence type="ECO:0000313" key="8">
    <source>
        <dbReference type="Proteomes" id="UP001295423"/>
    </source>
</evidence>
<evidence type="ECO:0000256" key="5">
    <source>
        <dbReference type="SAM" id="Coils"/>
    </source>
</evidence>
<dbReference type="SMART" id="SM00356">
    <property type="entry name" value="ZnF_C3H1"/>
    <property type="match status" value="1"/>
</dbReference>
<dbReference type="GO" id="GO:0008270">
    <property type="term" value="F:zinc ion binding"/>
    <property type="evidence" value="ECO:0007669"/>
    <property type="project" value="UniProtKB-KW"/>
</dbReference>
<evidence type="ECO:0000256" key="4">
    <source>
        <dbReference type="PROSITE-ProRule" id="PRU00723"/>
    </source>
</evidence>
<evidence type="ECO:0000256" key="2">
    <source>
        <dbReference type="ARBA" id="ARBA00022771"/>
    </source>
</evidence>
<keyword evidence="1 4" id="KW-0479">Metal-binding</keyword>
<protein>
    <recommendedName>
        <fullName evidence="6">C3H1-type domain-containing protein</fullName>
    </recommendedName>
</protein>
<accession>A0AAD2CRN5</accession>
<evidence type="ECO:0000313" key="7">
    <source>
        <dbReference type="EMBL" id="CAJ1941131.1"/>
    </source>
</evidence>
<dbReference type="EMBL" id="CAKOGP040001001">
    <property type="protein sequence ID" value="CAJ1941131.1"/>
    <property type="molecule type" value="Genomic_DNA"/>
</dbReference>
<sequence>MGNTRMTFGTEMLSQAFGDEEWLTRIDPPHREQTLHHQLLAQTKISDQTAKKSFGFGVTATKQQRLPTKRFHLDSAAFGAETIEYMKEWNDPNLTPVDRLLILQKQTVTAVMIVAGDESDPYITIVTNPSITKVEADDGNLGAPIWSDILQEELAQEIGVPYNRPSHLAAAGTGWGTRTGTVSSRDELFHKIQAVILHPAERFGSQHGTIHHALLFPALICPPVGFFWQTDTTFSEFVASITALNGTTYRSFLTVLELCRSEIEPWFDAVNASPADFSFRMQSAQPLIDALPTEENPIPDGIEDESLLDPILELVDKLLWPYYEDRVLTDCESKEVSTNASSQLHYLLRYGRKCFPESLTSMYGYQIPFLTYFLRPSKGWLMGVDHGALFSDKCHQAQWIQSYNPVKVPVVDNGSYEPAMIQTKLDLAIGKEAADKNKGTNDSTEVSDNPAKIVPLDRVSEVQQINENEEDAMVPAIIIRNVSPNADLPNVSRCIVNGIRKLHGEQAEVVSCYFIAKTKDTAKAFLEFTEMRHARMALKLDGIQVFSRTISLKPIQPGESTTPVEIPKENASLEKPKGFNIAARKRELCTRHADGHCWLGDKCHFAHGVLDLRLNYQTSLHPERCLYIRNIALNYPSVDLLNFIRKKYEKSMHSSPEFTAIHVRGRMGDALVEFEEVAQASVARQILGGTLMSSQLRLEIYPWKPVYQPVFVAYFKDDSDIPIDVGRSLSPKSVTSEVSSLTDKIKLNPERSEVATLTRLKLETKRHPDRCLYIRNIFRNCPTDNLIGFIRNNFKQNMHSTPEFTAIHLRGRMGDALVEFEEVTQASVARQILDGTLIGPNCRLEIYPWKPAYQPAFDAYFDEDRDMPIDVGRVQSSQSTISEGATAISLTAETKLHPERSVYIRNISRNCPAHDLMNLIRRQFEQSMHPSPKFTAIHARGRMRDAFVEFAEASQASVARQILVQVTLESQQLEVYPWSSSYQPAFVAYFNEDTDISIDIGSFRSLEINATSEVATVTSLTAEIQENKRKAKKLRQRLRRKSEKIKNLQEEKQQQDEVLQLFGASFHSMKRGLSTALSEIDSVLQQLIELQQVQATSVSNSSHATEAIKTEIERLQMLLLTSASTISDEGSQTSSLSGHL</sequence>
<dbReference type="InterPro" id="IPR036855">
    <property type="entry name" value="Znf_CCCH_sf"/>
</dbReference>
<dbReference type="Pfam" id="PF00642">
    <property type="entry name" value="zf-CCCH"/>
    <property type="match status" value="1"/>
</dbReference>
<keyword evidence="2 4" id="KW-0863">Zinc-finger</keyword>
<keyword evidence="3 4" id="KW-0862">Zinc</keyword>
<dbReference type="Proteomes" id="UP001295423">
    <property type="component" value="Unassembled WGS sequence"/>
</dbReference>
<proteinExistence type="predicted"/>
<evidence type="ECO:0000256" key="1">
    <source>
        <dbReference type="ARBA" id="ARBA00022723"/>
    </source>
</evidence>
<keyword evidence="5" id="KW-0175">Coiled coil</keyword>
<dbReference type="SUPFAM" id="SSF54928">
    <property type="entry name" value="RNA-binding domain, RBD"/>
    <property type="match status" value="3"/>
</dbReference>
<dbReference type="SUPFAM" id="SSF90229">
    <property type="entry name" value="CCCH zinc finger"/>
    <property type="match status" value="1"/>
</dbReference>
<comment type="caution">
    <text evidence="7">The sequence shown here is derived from an EMBL/GenBank/DDBJ whole genome shotgun (WGS) entry which is preliminary data.</text>
</comment>
<organism evidence="7 8">
    <name type="scientific">Cylindrotheca closterium</name>
    <dbReference type="NCBI Taxonomy" id="2856"/>
    <lineage>
        <taxon>Eukaryota</taxon>
        <taxon>Sar</taxon>
        <taxon>Stramenopiles</taxon>
        <taxon>Ochrophyta</taxon>
        <taxon>Bacillariophyta</taxon>
        <taxon>Bacillariophyceae</taxon>
        <taxon>Bacillariophycidae</taxon>
        <taxon>Bacillariales</taxon>
        <taxon>Bacillariaceae</taxon>
        <taxon>Cylindrotheca</taxon>
    </lineage>
</organism>
<feature type="domain" description="C3H1-type" evidence="6">
    <location>
        <begin position="583"/>
        <end position="610"/>
    </location>
</feature>
<dbReference type="PROSITE" id="PS50103">
    <property type="entry name" value="ZF_C3H1"/>
    <property type="match status" value="1"/>
</dbReference>
<dbReference type="AlphaFoldDB" id="A0AAD2CRN5"/>
<feature type="zinc finger region" description="C3H1-type" evidence="4">
    <location>
        <begin position="583"/>
        <end position="610"/>
    </location>
</feature>
<dbReference type="InterPro" id="IPR000571">
    <property type="entry name" value="Znf_CCCH"/>
</dbReference>
<evidence type="ECO:0000256" key="3">
    <source>
        <dbReference type="ARBA" id="ARBA00022833"/>
    </source>
</evidence>
<evidence type="ECO:0000259" key="6">
    <source>
        <dbReference type="PROSITE" id="PS50103"/>
    </source>
</evidence>
<name>A0AAD2CRN5_9STRA</name>
<dbReference type="InterPro" id="IPR035979">
    <property type="entry name" value="RBD_domain_sf"/>
</dbReference>